<organism evidence="5 6">
    <name type="scientific">Echinicola soli</name>
    <dbReference type="NCBI Taxonomy" id="2591634"/>
    <lineage>
        <taxon>Bacteria</taxon>
        <taxon>Pseudomonadati</taxon>
        <taxon>Bacteroidota</taxon>
        <taxon>Cytophagia</taxon>
        <taxon>Cytophagales</taxon>
        <taxon>Cyclobacteriaceae</taxon>
        <taxon>Echinicola</taxon>
    </lineage>
</organism>
<dbReference type="RefSeq" id="WP_141612926.1">
    <property type="nucleotide sequence ID" value="NZ_CP041253.1"/>
</dbReference>
<dbReference type="InterPro" id="IPR011990">
    <property type="entry name" value="TPR-like_helical_dom_sf"/>
</dbReference>
<evidence type="ECO:0000259" key="4">
    <source>
        <dbReference type="Pfam" id="PF13458"/>
    </source>
</evidence>
<protein>
    <submittedName>
        <fullName evidence="5">ABC transporter substrate-binding protein</fullName>
    </submittedName>
</protein>
<dbReference type="SUPFAM" id="SSF53822">
    <property type="entry name" value="Periplasmic binding protein-like I"/>
    <property type="match status" value="1"/>
</dbReference>
<keyword evidence="2 3" id="KW-0732">Signal</keyword>
<evidence type="ECO:0000256" key="3">
    <source>
        <dbReference type="SAM" id="SignalP"/>
    </source>
</evidence>
<dbReference type="InterPro" id="IPR028081">
    <property type="entry name" value="Leu-bd"/>
</dbReference>
<dbReference type="Gene3D" id="3.40.50.2300">
    <property type="match status" value="2"/>
</dbReference>
<dbReference type="Proteomes" id="UP000316614">
    <property type="component" value="Chromosome"/>
</dbReference>
<dbReference type="InterPro" id="IPR028082">
    <property type="entry name" value="Peripla_BP_I"/>
</dbReference>
<feature type="chain" id="PRO_5021901511" evidence="3">
    <location>
        <begin position="21"/>
        <end position="557"/>
    </location>
</feature>
<dbReference type="CDD" id="cd06268">
    <property type="entry name" value="PBP1_ABC_transporter_LIVBP-like"/>
    <property type="match status" value="1"/>
</dbReference>
<evidence type="ECO:0000313" key="6">
    <source>
        <dbReference type="Proteomes" id="UP000316614"/>
    </source>
</evidence>
<evidence type="ECO:0000256" key="2">
    <source>
        <dbReference type="ARBA" id="ARBA00022729"/>
    </source>
</evidence>
<dbReference type="KEGG" id="echi:FKX85_00725"/>
<gene>
    <name evidence="5" type="ORF">FKX85_00725</name>
</gene>
<keyword evidence="6" id="KW-1185">Reference proteome</keyword>
<sequence length="557" mass="62460">MRKINIFLLLVILLGSPVLAQQTGTGYSSAVRLIDSGSPEEAMEQLRPYLDYNNYGKLALYAHYHFARAANKNQQYQLAKVTLEQLVTDYNWEKEDEALYLLGTTNFSLNQAYDGLKAMGKIDGEAIKEESYRASYDYCSNSVTVSLLVAHYASFKENKGYSLALKEKLLQQSVLSSNEKKLLAELNDMNLAGKEGDGRVLDRIKNNTLDVAIVLPFNYQGGSGVRSLDGGNFVFELYQGLDMAIKDAKSKGMDINVKTFDTERKNAVVQKILSDPFFNKADIIIGPIYPEETALVANFADRHKIPFINPLSNIKETFGDTDYAYLFRPSTEVIVDKLLNYGRKHVAGNRIAIAYSGSSRDELMARQLAEEASKRGYRIVFNEKVGASNIRDFLSNVGLKPGMTARADQIVIFSDDPYIASPTLSLLESLSTSVPIFVMDSWLYFNFANFEMLEGNDLNYIGNNTVDFSKSQTEDFRFRFFEKYSTYPGSNAYIGFELMKWVAGSVNATAGFDFRKNLNRQGAVQSDLGFGLDFNGSQSNRYVPVLKLNEGEIKEIK</sequence>
<proteinExistence type="inferred from homology"/>
<reference evidence="5 6" key="1">
    <citation type="submission" date="2019-06" db="EMBL/GenBank/DDBJ databases">
        <title>Echinicola alkalisoli sp. nov. isolated from saline soil.</title>
        <authorList>
            <person name="Sun J.-Q."/>
            <person name="Xu L."/>
        </authorList>
    </citation>
    <scope>NUCLEOTIDE SEQUENCE [LARGE SCALE GENOMIC DNA]</scope>
    <source>
        <strain evidence="5 6">LN3S3</strain>
    </source>
</reference>
<dbReference type="Gene3D" id="1.25.40.10">
    <property type="entry name" value="Tetratricopeptide repeat domain"/>
    <property type="match status" value="1"/>
</dbReference>
<dbReference type="EMBL" id="CP041253">
    <property type="protein sequence ID" value="QDH77644.1"/>
    <property type="molecule type" value="Genomic_DNA"/>
</dbReference>
<dbReference type="AlphaFoldDB" id="A0A514CDB8"/>
<evidence type="ECO:0000313" key="5">
    <source>
        <dbReference type="EMBL" id="QDH77644.1"/>
    </source>
</evidence>
<name>A0A514CDB8_9BACT</name>
<feature type="signal peptide" evidence="3">
    <location>
        <begin position="1"/>
        <end position="20"/>
    </location>
</feature>
<dbReference type="Pfam" id="PF13458">
    <property type="entry name" value="Peripla_BP_6"/>
    <property type="match status" value="1"/>
</dbReference>
<dbReference type="OrthoDB" id="1490998at2"/>
<comment type="similarity">
    <text evidence="1">Belongs to the leucine-binding protein family.</text>
</comment>
<evidence type="ECO:0000256" key="1">
    <source>
        <dbReference type="ARBA" id="ARBA00010062"/>
    </source>
</evidence>
<accession>A0A514CDB8</accession>
<feature type="domain" description="Leucine-binding protein" evidence="4">
    <location>
        <begin position="239"/>
        <end position="393"/>
    </location>
</feature>